<dbReference type="AlphaFoldDB" id="A0A6A4GKE4"/>
<evidence type="ECO:0000313" key="2">
    <source>
        <dbReference type="Proteomes" id="UP000799118"/>
    </source>
</evidence>
<keyword evidence="2" id="KW-1185">Reference proteome</keyword>
<protein>
    <submittedName>
        <fullName evidence="1">Uncharacterized protein</fullName>
    </submittedName>
</protein>
<sequence>MKTSHGTHTLLNKAHVCDKERGIVSESTGGPLQLRYSPAAHRAALVLRCASSFRAFHCVNDYWYQVEVEMLWPATTIPSASTLLHGTKLLYENGSLQL</sequence>
<dbReference type="Proteomes" id="UP000799118">
    <property type="component" value="Unassembled WGS sequence"/>
</dbReference>
<gene>
    <name evidence="1" type="ORF">BT96DRAFT_839591</name>
</gene>
<name>A0A6A4GKE4_9AGAR</name>
<proteinExistence type="predicted"/>
<reference evidence="1" key="1">
    <citation type="journal article" date="2019" name="Environ. Microbiol.">
        <title>Fungal ecological strategies reflected in gene transcription - a case study of two litter decomposers.</title>
        <authorList>
            <person name="Barbi F."/>
            <person name="Kohler A."/>
            <person name="Barry K."/>
            <person name="Baskaran P."/>
            <person name="Daum C."/>
            <person name="Fauchery L."/>
            <person name="Ihrmark K."/>
            <person name="Kuo A."/>
            <person name="LaButti K."/>
            <person name="Lipzen A."/>
            <person name="Morin E."/>
            <person name="Grigoriev I.V."/>
            <person name="Henrissat B."/>
            <person name="Lindahl B."/>
            <person name="Martin F."/>
        </authorList>
    </citation>
    <scope>NUCLEOTIDE SEQUENCE</scope>
    <source>
        <strain evidence="1">JB14</strain>
    </source>
</reference>
<organism evidence="1 2">
    <name type="scientific">Gymnopus androsaceus JB14</name>
    <dbReference type="NCBI Taxonomy" id="1447944"/>
    <lineage>
        <taxon>Eukaryota</taxon>
        <taxon>Fungi</taxon>
        <taxon>Dikarya</taxon>
        <taxon>Basidiomycota</taxon>
        <taxon>Agaricomycotina</taxon>
        <taxon>Agaricomycetes</taxon>
        <taxon>Agaricomycetidae</taxon>
        <taxon>Agaricales</taxon>
        <taxon>Marasmiineae</taxon>
        <taxon>Omphalotaceae</taxon>
        <taxon>Gymnopus</taxon>
    </lineage>
</organism>
<dbReference type="OrthoDB" id="2794314at2759"/>
<dbReference type="EMBL" id="ML769901">
    <property type="protein sequence ID" value="KAE9386212.1"/>
    <property type="molecule type" value="Genomic_DNA"/>
</dbReference>
<evidence type="ECO:0000313" key="1">
    <source>
        <dbReference type="EMBL" id="KAE9386212.1"/>
    </source>
</evidence>
<accession>A0A6A4GKE4</accession>